<dbReference type="OrthoDB" id="2111471at2"/>
<dbReference type="Proteomes" id="UP000055590">
    <property type="component" value="Chromosome"/>
</dbReference>
<feature type="chain" id="PRO_5005465852" description="DUF4382 domain-containing protein" evidence="1">
    <location>
        <begin position="25"/>
        <end position="191"/>
    </location>
</feature>
<sequence>MRFRPLPLLALVLPLLAACGDDMARVRIVAGEVHDQKALASRKPSEFDAIVVNVISVSVHVSGEGWYELLNYRDLPLALDLRKLLNGEQIRLADDWVPPGKLTQVRLILDKRAPGYATPVGSPYTRIPLNVPSGTTSGLKISGKPIVLEEGKTRELRVEFDVRASLKDDADGLRLRPVIQLRGVKTQAFWD</sequence>
<organism evidence="3 4">
    <name type="scientific">Vulgatibacter incomptus</name>
    <dbReference type="NCBI Taxonomy" id="1391653"/>
    <lineage>
        <taxon>Bacteria</taxon>
        <taxon>Pseudomonadati</taxon>
        <taxon>Myxococcota</taxon>
        <taxon>Myxococcia</taxon>
        <taxon>Myxococcales</taxon>
        <taxon>Cystobacterineae</taxon>
        <taxon>Vulgatibacteraceae</taxon>
        <taxon>Vulgatibacter</taxon>
    </lineage>
</organism>
<dbReference type="RefSeq" id="WP_082343312.1">
    <property type="nucleotide sequence ID" value="NZ_CP012332.1"/>
</dbReference>
<feature type="domain" description="DUF4382" evidence="2">
    <location>
        <begin position="43"/>
        <end position="177"/>
    </location>
</feature>
<gene>
    <name evidence="3" type="ORF">AKJ08_3511</name>
</gene>
<dbReference type="AlphaFoldDB" id="A0A0K1PJ43"/>
<keyword evidence="4" id="KW-1185">Reference proteome</keyword>
<dbReference type="Pfam" id="PF14321">
    <property type="entry name" value="DUF4382"/>
    <property type="match status" value="1"/>
</dbReference>
<dbReference type="InterPro" id="IPR025491">
    <property type="entry name" value="DUF4382"/>
</dbReference>
<dbReference type="STRING" id="1391653.AKJ08_3511"/>
<reference evidence="3 4" key="1">
    <citation type="submission" date="2015-08" db="EMBL/GenBank/DDBJ databases">
        <authorList>
            <person name="Babu N.S."/>
            <person name="Beckwith C.J."/>
            <person name="Beseler K.G."/>
            <person name="Brison A."/>
            <person name="Carone J.V."/>
            <person name="Caskin T.P."/>
            <person name="Diamond M."/>
            <person name="Durham M.E."/>
            <person name="Foxe J.M."/>
            <person name="Go M."/>
            <person name="Henderson B.A."/>
            <person name="Jones I.B."/>
            <person name="McGettigan J.A."/>
            <person name="Micheletti S.J."/>
            <person name="Nasrallah M.E."/>
            <person name="Ortiz D."/>
            <person name="Piller C.R."/>
            <person name="Privatt S.R."/>
            <person name="Schneider S.L."/>
            <person name="Sharp S."/>
            <person name="Smith T.C."/>
            <person name="Stanton J.D."/>
            <person name="Ullery H.E."/>
            <person name="Wilson R.J."/>
            <person name="Serrano M.G."/>
            <person name="Buck G."/>
            <person name="Lee V."/>
            <person name="Wang Y."/>
            <person name="Carvalho R."/>
            <person name="Voegtly L."/>
            <person name="Shi R."/>
            <person name="Duckworth R."/>
            <person name="Johnson A."/>
            <person name="Loviza R."/>
            <person name="Walstead R."/>
            <person name="Shah Z."/>
            <person name="Kiflezghi M."/>
            <person name="Wade K."/>
            <person name="Ball S.L."/>
            <person name="Bradley K.W."/>
            <person name="Asai D.J."/>
            <person name="Bowman C.A."/>
            <person name="Russell D.A."/>
            <person name="Pope W.H."/>
            <person name="Jacobs-Sera D."/>
            <person name="Hendrix R.W."/>
            <person name="Hatfull G.F."/>
        </authorList>
    </citation>
    <scope>NUCLEOTIDE SEQUENCE [LARGE SCALE GENOMIC DNA]</scope>
    <source>
        <strain evidence="3 4">DSM 27710</strain>
    </source>
</reference>
<accession>A0A0K1PJ43</accession>
<dbReference type="EMBL" id="CP012332">
    <property type="protein sequence ID" value="AKU93124.1"/>
    <property type="molecule type" value="Genomic_DNA"/>
</dbReference>
<protein>
    <recommendedName>
        <fullName evidence="2">DUF4382 domain-containing protein</fullName>
    </recommendedName>
</protein>
<name>A0A0K1PJ43_9BACT</name>
<feature type="signal peptide" evidence="1">
    <location>
        <begin position="1"/>
        <end position="24"/>
    </location>
</feature>
<evidence type="ECO:0000313" key="4">
    <source>
        <dbReference type="Proteomes" id="UP000055590"/>
    </source>
</evidence>
<evidence type="ECO:0000313" key="3">
    <source>
        <dbReference type="EMBL" id="AKU93124.1"/>
    </source>
</evidence>
<evidence type="ECO:0000259" key="2">
    <source>
        <dbReference type="Pfam" id="PF14321"/>
    </source>
</evidence>
<keyword evidence="1" id="KW-0732">Signal</keyword>
<dbReference type="PROSITE" id="PS51257">
    <property type="entry name" value="PROKAR_LIPOPROTEIN"/>
    <property type="match status" value="1"/>
</dbReference>
<proteinExistence type="predicted"/>
<dbReference type="KEGG" id="vin:AKJ08_3511"/>
<evidence type="ECO:0000256" key="1">
    <source>
        <dbReference type="SAM" id="SignalP"/>
    </source>
</evidence>